<protein>
    <submittedName>
        <fullName evidence="1">Peptidase M16</fullName>
    </submittedName>
</protein>
<proteinExistence type="predicted"/>
<gene>
    <name evidence="1" type="ORF">AN396_07425</name>
</gene>
<sequence length="961" mass="111323">MFKLINSEKIKEIDSVVKMYEHKKTKARVMYIESEDTNKTFGIGFKTPSFDSTGVQHILEHSVLCGSRKFPLKDPFVELAKGSLNTFLNAMTYPDKTLYPISSQNDTDFRNLMDVYLDAVFFPNIYKTPYLLMQEGWRFDLEDIDAPLEYKGVVYNEMKGAFSSPEQLLFTRIDEGLFPNSPYQYESGGMPEDIIDLTYENYIAYHKKYYHPSNCYICLYGNIDIKETLHFIDKEYLSHFDYQEINSQIPMQPAFDKVVEKEYAYSVNEEKGNQLYLSYNFVIGESTDRQLMISFDILDYILLTTPASPLKKALIKEGIGEDVFGVFQTHLKQPIFSIVAKNVSADKEQRFYELVEENLNTLCKKGIPKDLIDGAMQVKEFNLHEGESKGYSKGLIYFIGGLKSWLYGKDPTDQFKYEKIFENLKQSKDNKYFEGLIKKYILDNKHCTKVKLYPEKNLDAKIEKATEDKLAKIKASLSKEQLEGYVKRTKDFKIFQETPDSEKDKMTIPILKKEELEIEPMYPNYKVIKKDKVDYIVTHTFTNQICYLNWYINLDDLDDEHLSYIGTLVGVLGKLDTKNYNYENLSSYIDQHLGGIDFYIKGIANVKQKGKNERNLLIKTKALTKHFSEQLAITKEILTTTKFDDLERLLEILKEIRSFINMALASDGHKVAISRLLSHFTPLQEFEEKVKGLDFYHFIEDIIDNWETKKEEFSLKLTETYKLLCNVKRITIGITIDKAEVDSTIEKIAADIKLLPKNAIKSHQKPFKEVPIQEGLVFNGTVNYVAQGYNFKKLGFEYTGSMLMLKTILSMDYLWNNVRVKNGAYGCFSDFRKSGNMFFVSYRDPNVAKTLDIYKKVVDYIKDINLTERQLVKYLIGTISTLDFPYTPSTEGDIAQLYCLSNTTKDDLAKVRGELFDTTNEILRSFAPILQAILDQNQYCVFGNKTSIEQNKDIFENIINI</sequence>
<name>A0ACC8XBB1_9FIRM</name>
<evidence type="ECO:0000313" key="1">
    <source>
        <dbReference type="EMBL" id="ONI39694.1"/>
    </source>
</evidence>
<evidence type="ECO:0000313" key="2">
    <source>
        <dbReference type="Proteomes" id="UP000188605"/>
    </source>
</evidence>
<dbReference type="Proteomes" id="UP000188605">
    <property type="component" value="Unassembled WGS sequence"/>
</dbReference>
<keyword evidence="2" id="KW-1185">Reference proteome</keyword>
<accession>A0ACC8XBB1</accession>
<organism evidence="1 2">
    <name type="scientific">Candidatus Epulonipiscium fishelsonii</name>
    <dbReference type="NCBI Taxonomy" id="77094"/>
    <lineage>
        <taxon>Bacteria</taxon>
        <taxon>Bacillati</taxon>
        <taxon>Bacillota</taxon>
        <taxon>Clostridia</taxon>
        <taxon>Lachnospirales</taxon>
        <taxon>Lachnospiraceae</taxon>
        <taxon>Candidatus Epulonipiscium</taxon>
    </lineage>
</organism>
<dbReference type="EMBL" id="LJDB01000061">
    <property type="protein sequence ID" value="ONI39694.1"/>
    <property type="molecule type" value="Genomic_DNA"/>
</dbReference>
<reference evidence="1" key="1">
    <citation type="submission" date="2016-08" db="EMBL/GenBank/DDBJ databases">
        <authorList>
            <person name="Ngugi D.K."/>
            <person name="Miyake S."/>
            <person name="Stingl U."/>
        </authorList>
    </citation>
    <scope>NUCLEOTIDE SEQUENCE</scope>
    <source>
        <strain evidence="1">SCG-B11WGA-EpuloA1</strain>
    </source>
</reference>
<comment type="caution">
    <text evidence="1">The sequence shown here is derived from an EMBL/GenBank/DDBJ whole genome shotgun (WGS) entry which is preliminary data.</text>
</comment>